<evidence type="ECO:0000256" key="2">
    <source>
        <dbReference type="ARBA" id="ARBA00009904"/>
    </source>
</evidence>
<accession>A0A429GFF3</accession>
<dbReference type="GO" id="GO:0033179">
    <property type="term" value="C:proton-transporting V-type ATPase, V0 domain"/>
    <property type="evidence" value="ECO:0007669"/>
    <property type="project" value="InterPro"/>
</dbReference>
<feature type="transmembrane region" description="Helical" evidence="10">
    <location>
        <begin position="608"/>
        <end position="630"/>
    </location>
</feature>
<keyword evidence="5 10" id="KW-1133">Transmembrane helix</keyword>
<dbReference type="OrthoDB" id="85892at2157"/>
<protein>
    <recommendedName>
        <fullName evidence="9 10">A-type ATP synthase subunit I</fullName>
    </recommendedName>
</protein>
<evidence type="ECO:0000256" key="6">
    <source>
        <dbReference type="ARBA" id="ARBA00023065"/>
    </source>
</evidence>
<dbReference type="PANTHER" id="PTHR11629:SF63">
    <property type="entry name" value="V-TYPE PROTON ATPASE SUBUNIT A"/>
    <property type="match status" value="1"/>
</dbReference>
<organism evidence="12 13">
    <name type="scientific">Candidatus Methanodesulfokora washburnensis</name>
    <dbReference type="NCBI Taxonomy" id="2478471"/>
    <lineage>
        <taxon>Archaea</taxon>
        <taxon>Thermoproteota</taxon>
        <taxon>Candidatus Korarchaeia</taxon>
        <taxon>Candidatus Korarchaeia incertae sedis</taxon>
        <taxon>Candidatus Methanodesulfokora</taxon>
    </lineage>
</organism>
<dbReference type="GO" id="GO:0051117">
    <property type="term" value="F:ATPase binding"/>
    <property type="evidence" value="ECO:0007669"/>
    <property type="project" value="TreeGrafter"/>
</dbReference>
<dbReference type="InterPro" id="IPR002490">
    <property type="entry name" value="V-ATPase_116kDa_su"/>
</dbReference>
<evidence type="ECO:0000256" key="7">
    <source>
        <dbReference type="ARBA" id="ARBA00023136"/>
    </source>
</evidence>
<evidence type="ECO:0000313" key="13">
    <source>
        <dbReference type="Proteomes" id="UP000277582"/>
    </source>
</evidence>
<keyword evidence="13" id="KW-1185">Reference proteome</keyword>
<evidence type="ECO:0000256" key="4">
    <source>
        <dbReference type="ARBA" id="ARBA00022692"/>
    </source>
</evidence>
<dbReference type="EMBL" id="RCOS01000146">
    <property type="protein sequence ID" value="RSN72618.1"/>
    <property type="molecule type" value="Genomic_DNA"/>
</dbReference>
<feature type="transmembrane region" description="Helical" evidence="10">
    <location>
        <begin position="578"/>
        <end position="596"/>
    </location>
</feature>
<dbReference type="PANTHER" id="PTHR11629">
    <property type="entry name" value="VACUOLAR PROTON ATPASES"/>
    <property type="match status" value="1"/>
</dbReference>
<dbReference type="GO" id="GO:0046961">
    <property type="term" value="F:proton-transporting ATPase activity, rotational mechanism"/>
    <property type="evidence" value="ECO:0007669"/>
    <property type="project" value="InterPro"/>
</dbReference>
<comment type="similarity">
    <text evidence="2 10">Belongs to the V-ATPase 116 kDa subunit family.</text>
</comment>
<evidence type="ECO:0000256" key="10">
    <source>
        <dbReference type="RuleBase" id="RU361189"/>
    </source>
</evidence>
<dbReference type="RefSeq" id="WP_125672456.1">
    <property type="nucleotide sequence ID" value="NZ_RCOS01000146.1"/>
</dbReference>
<reference evidence="12 13" key="1">
    <citation type="submission" date="2018-10" db="EMBL/GenBank/DDBJ databases">
        <title>Co-occurring genomic capacity for anaerobic methane metabolism and dissimilatory sulfite reduction discovered in the Korarchaeota.</title>
        <authorList>
            <person name="Mckay L.J."/>
            <person name="Dlakic M."/>
            <person name="Fields M.W."/>
            <person name="Delmont T.O."/>
            <person name="Eren A.M."/>
            <person name="Jay Z.J."/>
            <person name="Klingelsmith K.B."/>
            <person name="Rusch D.B."/>
            <person name="Inskeep W.P."/>
        </authorList>
    </citation>
    <scope>NUCLEOTIDE SEQUENCE [LARGE SCALE GENOMIC DNA]</scope>
    <source>
        <strain evidence="12 13">MDKW</strain>
    </source>
</reference>
<comment type="subcellular location">
    <subcellularLocation>
        <location evidence="1">Membrane</location>
        <topology evidence="1">Multi-pass membrane protein</topology>
    </subcellularLocation>
</comment>
<keyword evidence="4 10" id="KW-0812">Transmembrane</keyword>
<keyword evidence="6 10" id="KW-0406">Ion transport</keyword>
<evidence type="ECO:0000256" key="9">
    <source>
        <dbReference type="ARBA" id="ARBA00068671"/>
    </source>
</evidence>
<feature type="transmembrane region" description="Helical" evidence="10">
    <location>
        <begin position="696"/>
        <end position="716"/>
    </location>
</feature>
<evidence type="ECO:0000256" key="1">
    <source>
        <dbReference type="ARBA" id="ARBA00004141"/>
    </source>
</evidence>
<evidence type="ECO:0000313" key="12">
    <source>
        <dbReference type="EMBL" id="RSN72618.1"/>
    </source>
</evidence>
<dbReference type="GO" id="GO:0016471">
    <property type="term" value="C:vacuolar proton-transporting V-type ATPase complex"/>
    <property type="evidence" value="ECO:0007669"/>
    <property type="project" value="TreeGrafter"/>
</dbReference>
<evidence type="ECO:0000256" key="11">
    <source>
        <dbReference type="SAM" id="Coils"/>
    </source>
</evidence>
<name>A0A429GFF3_9CREN</name>
<feature type="transmembrane region" description="Helical" evidence="10">
    <location>
        <begin position="736"/>
        <end position="758"/>
    </location>
</feature>
<feature type="transmembrane region" description="Helical" evidence="10">
    <location>
        <begin position="645"/>
        <end position="662"/>
    </location>
</feature>
<gene>
    <name evidence="12" type="ORF">D6D85_13415</name>
</gene>
<feature type="coiled-coil region" evidence="11">
    <location>
        <begin position="116"/>
        <end position="143"/>
    </location>
</feature>
<dbReference type="AlphaFoldDB" id="A0A429GFF3"/>
<evidence type="ECO:0000256" key="5">
    <source>
        <dbReference type="ARBA" id="ARBA00022989"/>
    </source>
</evidence>
<sequence>MTTLKPEDVIEFYAYTTKTGKNLLASALVEFDEVNLELPLELPGVNPPKSETPNLRLYEEISKALERASSIQKRFLADSSPSDNPDEDIKMLDELIGRAISLEKQINLSRKAKKIISERKKRLSEVESELSDIEEKLRRYYATALEAVSKDPSKMKIARLMIETDSEILRAISLLNSSLDKSTSIDDMRIILNNVVNIIYSIKKRLKEISEKVIEGSLESLISEIDHAESNLKEVLSSIGEYLTLSGKFSQLESLEKMWERISDVSKRMPEIQPIISEQIPAARRISQEKEEIARRMNELVDIIRTRVKGSVDCLDLLYKNFREIRERVISVDALIAGEAEKSIYEMLEKSQPLLAEREKVGVELSELSKLMDKEYVKQLKKELEDTKKSILEIASRLYKTKEAIRHKAVEEKVSLMIYEGSDIVVAHGWVPRRLANNLKSHLERSMGGLVAVELEAPSKKKKPPSRIKLPKIASPVSLLTHKLYGFPNIKEIDPTVITSFLFPLMFGMMFGDMGHGVIVAIFGLFLFLKTKGSLRDLGGILLYSGIFATIFGYLYGAAFFVEIGTHVLSPIKEPTKLFGIALLIGAFEILLAFVIRTIDKILSGDKFAAFLEYGGILTIAMYAGAVYAAIRNGADVMKTVSDPLFQAMVIPLLITATTPMLKSMKEGHGLLHGMPEMVSTLIESTLALFSNSLSFIRLAAFAVAHETFGVLTGMFTVGSTSITPENLMHLLTNPISLVTFIFINIAVIGLEGLLSFIQAMRLTFYEFFTKFYSANGRPFLRVRELLPS</sequence>
<keyword evidence="7 10" id="KW-0472">Membrane</keyword>
<feature type="transmembrane region" description="Helical" evidence="10">
    <location>
        <begin position="501"/>
        <end position="529"/>
    </location>
</feature>
<proteinExistence type="inferred from homology"/>
<evidence type="ECO:0000256" key="3">
    <source>
        <dbReference type="ARBA" id="ARBA00022448"/>
    </source>
</evidence>
<keyword evidence="3 10" id="KW-0813">Transport</keyword>
<evidence type="ECO:0000256" key="8">
    <source>
        <dbReference type="ARBA" id="ARBA00059506"/>
    </source>
</evidence>
<comment type="caution">
    <text evidence="12">The sequence shown here is derived from an EMBL/GenBank/DDBJ whole genome shotgun (WGS) entry which is preliminary data.</text>
</comment>
<dbReference type="GO" id="GO:0007035">
    <property type="term" value="P:vacuolar acidification"/>
    <property type="evidence" value="ECO:0007669"/>
    <property type="project" value="TreeGrafter"/>
</dbReference>
<feature type="transmembrane region" description="Helical" evidence="10">
    <location>
        <begin position="541"/>
        <end position="562"/>
    </location>
</feature>
<dbReference type="Proteomes" id="UP000277582">
    <property type="component" value="Unassembled WGS sequence"/>
</dbReference>
<keyword evidence="11" id="KW-0175">Coiled coil</keyword>
<comment type="function">
    <text evidence="8">Component of the A-type ATP synthase that produces ATP from ADP in the presence of a proton gradient across the membrane.</text>
</comment>
<dbReference type="Pfam" id="PF01496">
    <property type="entry name" value="V_ATPase_I"/>
    <property type="match status" value="2"/>
</dbReference>